<dbReference type="PROSITE" id="PS50020">
    <property type="entry name" value="WW_DOMAIN_2"/>
    <property type="match status" value="1"/>
</dbReference>
<reference evidence="9 10" key="1">
    <citation type="submission" date="2017-12" db="EMBL/GenBank/DDBJ databases">
        <title>Sequencing, de novo assembly and annotation of complete genome of a new Thraustochytrid species, strain FCC1311.</title>
        <authorList>
            <person name="Sedici K."/>
            <person name="Godart F."/>
            <person name="Aiese Cigliano R."/>
            <person name="Sanseverino W."/>
            <person name="Barakat M."/>
            <person name="Ortet P."/>
            <person name="Marechal E."/>
            <person name="Cagnac O."/>
            <person name="Amato A."/>
        </authorList>
    </citation>
    <scope>NUCLEOTIDE SEQUENCE [LARGE SCALE GENOMIC DNA]</scope>
</reference>
<feature type="region of interest" description="Disordered" evidence="6">
    <location>
        <begin position="270"/>
        <end position="355"/>
    </location>
</feature>
<dbReference type="GO" id="GO:0003755">
    <property type="term" value="F:peptidyl-prolyl cis-trans isomerase activity"/>
    <property type="evidence" value="ECO:0007669"/>
    <property type="project" value="UniProtKB-KW"/>
</dbReference>
<evidence type="ECO:0000256" key="3">
    <source>
        <dbReference type="ARBA" id="ARBA00023110"/>
    </source>
</evidence>
<dbReference type="EC" id="5.2.1.8" evidence="2 5"/>
<dbReference type="InParanoid" id="A0A2R5GUZ1"/>
<dbReference type="InterPro" id="IPR050689">
    <property type="entry name" value="FKBP-type_PPIase"/>
</dbReference>
<protein>
    <recommendedName>
        <fullName evidence="2 5">peptidylprolyl isomerase</fullName>
        <ecNumber evidence="2 5">5.2.1.8</ecNumber>
    </recommendedName>
</protein>
<dbReference type="InterPro" id="IPR001179">
    <property type="entry name" value="PPIase_FKBP_dom"/>
</dbReference>
<evidence type="ECO:0000256" key="4">
    <source>
        <dbReference type="ARBA" id="ARBA00023235"/>
    </source>
</evidence>
<dbReference type="InterPro" id="IPR046357">
    <property type="entry name" value="PPIase_dom_sf"/>
</dbReference>
<dbReference type="SUPFAM" id="SSF51045">
    <property type="entry name" value="WW domain"/>
    <property type="match status" value="1"/>
</dbReference>
<dbReference type="Gene3D" id="3.10.50.40">
    <property type="match status" value="1"/>
</dbReference>
<evidence type="ECO:0000256" key="6">
    <source>
        <dbReference type="SAM" id="MobiDB-lite"/>
    </source>
</evidence>
<comment type="caution">
    <text evidence="9">The sequence shown here is derived from an EMBL/GenBank/DDBJ whole genome shotgun (WGS) entry which is preliminary data.</text>
</comment>
<evidence type="ECO:0000256" key="5">
    <source>
        <dbReference type="PROSITE-ProRule" id="PRU00277"/>
    </source>
</evidence>
<dbReference type="PROSITE" id="PS50096">
    <property type="entry name" value="IQ"/>
    <property type="match status" value="1"/>
</dbReference>
<feature type="compositionally biased region" description="Acidic residues" evidence="6">
    <location>
        <begin position="278"/>
        <end position="292"/>
    </location>
</feature>
<dbReference type="PROSITE" id="PS50059">
    <property type="entry name" value="FKBP_PPIASE"/>
    <property type="match status" value="1"/>
</dbReference>
<feature type="region of interest" description="Disordered" evidence="6">
    <location>
        <begin position="482"/>
        <end position="527"/>
    </location>
</feature>
<organism evidence="9 10">
    <name type="scientific">Hondaea fermentalgiana</name>
    <dbReference type="NCBI Taxonomy" id="2315210"/>
    <lineage>
        <taxon>Eukaryota</taxon>
        <taxon>Sar</taxon>
        <taxon>Stramenopiles</taxon>
        <taxon>Bigyra</taxon>
        <taxon>Labyrinthulomycetes</taxon>
        <taxon>Thraustochytrida</taxon>
        <taxon>Thraustochytriidae</taxon>
        <taxon>Hondaea</taxon>
    </lineage>
</organism>
<feature type="compositionally biased region" description="Acidic residues" evidence="6">
    <location>
        <begin position="333"/>
        <end position="342"/>
    </location>
</feature>
<dbReference type="AlphaFoldDB" id="A0A2R5GUZ1"/>
<keyword evidence="10" id="KW-1185">Reference proteome</keyword>
<dbReference type="Gene3D" id="2.20.70.10">
    <property type="match status" value="1"/>
</dbReference>
<dbReference type="SUPFAM" id="SSF47769">
    <property type="entry name" value="SAM/Pointed domain"/>
    <property type="match status" value="1"/>
</dbReference>
<comment type="catalytic activity">
    <reaction evidence="1 5">
        <text>[protein]-peptidylproline (omega=180) = [protein]-peptidylproline (omega=0)</text>
        <dbReference type="Rhea" id="RHEA:16237"/>
        <dbReference type="Rhea" id="RHEA-COMP:10747"/>
        <dbReference type="Rhea" id="RHEA-COMP:10748"/>
        <dbReference type="ChEBI" id="CHEBI:83833"/>
        <dbReference type="ChEBI" id="CHEBI:83834"/>
        <dbReference type="EC" id="5.2.1.8"/>
    </reaction>
</comment>
<dbReference type="OrthoDB" id="1902587at2759"/>
<keyword evidence="3 5" id="KW-0697">Rotamase</keyword>
<dbReference type="PANTHER" id="PTHR10516:SF443">
    <property type="entry name" value="FK506-BINDING PROTEIN 59-RELATED"/>
    <property type="match status" value="1"/>
</dbReference>
<dbReference type="Pfam" id="PF00254">
    <property type="entry name" value="FKBP_C"/>
    <property type="match status" value="1"/>
</dbReference>
<name>A0A2R5GUZ1_9STRA</name>
<accession>A0A2R5GUZ1</accession>
<feature type="domain" description="WW" evidence="7">
    <location>
        <begin position="131"/>
        <end position="158"/>
    </location>
</feature>
<keyword evidence="4 5" id="KW-0413">Isomerase</keyword>
<evidence type="ECO:0000256" key="2">
    <source>
        <dbReference type="ARBA" id="ARBA00013194"/>
    </source>
</evidence>
<dbReference type="InterPro" id="IPR036020">
    <property type="entry name" value="WW_dom_sf"/>
</dbReference>
<dbReference type="EMBL" id="BEYU01000207">
    <property type="protein sequence ID" value="GBG34667.1"/>
    <property type="molecule type" value="Genomic_DNA"/>
</dbReference>
<evidence type="ECO:0000259" key="7">
    <source>
        <dbReference type="PROSITE" id="PS50020"/>
    </source>
</evidence>
<dbReference type="CDD" id="cd00201">
    <property type="entry name" value="WW"/>
    <property type="match status" value="1"/>
</dbReference>
<proteinExistence type="predicted"/>
<evidence type="ECO:0000259" key="8">
    <source>
        <dbReference type="PROSITE" id="PS50059"/>
    </source>
</evidence>
<feature type="compositionally biased region" description="Basic and acidic residues" evidence="6">
    <location>
        <begin position="319"/>
        <end position="332"/>
    </location>
</feature>
<dbReference type="Proteomes" id="UP000241890">
    <property type="component" value="Unassembled WGS sequence"/>
</dbReference>
<dbReference type="SMART" id="SM00456">
    <property type="entry name" value="WW"/>
    <property type="match status" value="2"/>
</dbReference>
<feature type="domain" description="PPIase FKBP-type" evidence="8">
    <location>
        <begin position="383"/>
        <end position="471"/>
    </location>
</feature>
<dbReference type="SUPFAM" id="SSF54534">
    <property type="entry name" value="FKBP-like"/>
    <property type="match status" value="1"/>
</dbReference>
<dbReference type="InterPro" id="IPR013761">
    <property type="entry name" value="SAM/pointed_sf"/>
</dbReference>
<sequence length="527" mass="59189">MGFVEYDEEDRLEAACTLQAWFRALRARVQVRTLAKTVFERVYDEGSAAWYYRNTTNGSTSWEPPLLLPGADNVLTPRARRRFAAQEAKRKRGALKRASDMTESEAARFIQNLFRTRAARNRLKMLIATVYQKAFDEDGNVFYYNTRTGESSWDKPAFLGAEDLDDILDVEEAAARQRQADDDHYGKYKSMEECARLRAEEGLAEVQRFLEVHKLEVVYDRLVEEGFDDMDALAAMQPSDVDALGVREKFREPLYSAVVEYRIANNLTGPLYGRLGGDDGDDDDDDNDDDDGAGPGAYSDEDGGSALDGELPENDFGGDEGKRNVEGKRGFDDFDDEDDVSESEASRDDSYLDSDSVTCEDDLEGMEMERVFPGDGVHFARKGQFAMVHYVASLENGSVFESSRKRGRPFDFLVGAGHVIPAWDKAVRLMSRGERINLRVEPRMAYGPVGRPPVVPPDATLRFEIELIDTYYAPVGQLIDDEELEDDVEDNVVVEGDNDNEDGGDDVDDDNHDDEDGDDADDEGKRR</sequence>
<dbReference type="Gene3D" id="1.10.150.50">
    <property type="entry name" value="Transcription Factor, Ets-1"/>
    <property type="match status" value="1"/>
</dbReference>
<dbReference type="PANTHER" id="PTHR10516">
    <property type="entry name" value="PEPTIDYL-PROLYL CIS-TRANS ISOMERASE"/>
    <property type="match status" value="1"/>
</dbReference>
<evidence type="ECO:0000313" key="10">
    <source>
        <dbReference type="Proteomes" id="UP000241890"/>
    </source>
</evidence>
<dbReference type="InterPro" id="IPR001202">
    <property type="entry name" value="WW_dom"/>
</dbReference>
<dbReference type="GO" id="GO:0005737">
    <property type="term" value="C:cytoplasm"/>
    <property type="evidence" value="ECO:0007669"/>
    <property type="project" value="TreeGrafter"/>
</dbReference>
<dbReference type="Pfam" id="PF00397">
    <property type="entry name" value="WW"/>
    <property type="match status" value="1"/>
</dbReference>
<evidence type="ECO:0000256" key="1">
    <source>
        <dbReference type="ARBA" id="ARBA00000971"/>
    </source>
</evidence>
<evidence type="ECO:0000313" key="9">
    <source>
        <dbReference type="EMBL" id="GBG34667.1"/>
    </source>
</evidence>
<gene>
    <name evidence="9" type="ORF">FCC1311_108892</name>
</gene>